<keyword evidence="5 8" id="KW-0812">Transmembrane</keyword>
<evidence type="ECO:0000256" key="4">
    <source>
        <dbReference type="ARBA" id="ARBA00022475"/>
    </source>
</evidence>
<comment type="similarity">
    <text evidence="2 8">Belongs to the MIP/aquaporin (TC 1.A.8) family.</text>
</comment>
<evidence type="ECO:0000256" key="7">
    <source>
        <dbReference type="ARBA" id="ARBA00023136"/>
    </source>
</evidence>
<protein>
    <submittedName>
        <fullName evidence="11">Aquaporin</fullName>
    </submittedName>
</protein>
<dbReference type="Gene3D" id="1.20.1080.10">
    <property type="entry name" value="Glycerol uptake facilitator protein"/>
    <property type="match status" value="1"/>
</dbReference>
<feature type="transmembrane region" description="Helical" evidence="10">
    <location>
        <begin position="90"/>
        <end position="109"/>
    </location>
</feature>
<dbReference type="Proteomes" id="UP001316189">
    <property type="component" value="Chromosome"/>
</dbReference>
<evidence type="ECO:0000256" key="10">
    <source>
        <dbReference type="SAM" id="Phobius"/>
    </source>
</evidence>
<evidence type="ECO:0000313" key="12">
    <source>
        <dbReference type="Proteomes" id="UP001316189"/>
    </source>
</evidence>
<keyword evidence="7 10" id="KW-0472">Membrane</keyword>
<comment type="subcellular location">
    <subcellularLocation>
        <location evidence="1">Cell membrane</location>
        <topology evidence="1">Multi-pass membrane protein</topology>
    </subcellularLocation>
</comment>
<name>A0ABY5KW36_9CELL</name>
<feature type="transmembrane region" description="Helical" evidence="10">
    <location>
        <begin position="252"/>
        <end position="272"/>
    </location>
</feature>
<dbReference type="InterPro" id="IPR023271">
    <property type="entry name" value="Aquaporin-like"/>
</dbReference>
<feature type="transmembrane region" description="Helical" evidence="10">
    <location>
        <begin position="221"/>
        <end position="240"/>
    </location>
</feature>
<feature type="compositionally biased region" description="Low complexity" evidence="9">
    <location>
        <begin position="7"/>
        <end position="20"/>
    </location>
</feature>
<dbReference type="PANTHER" id="PTHR19139:SF199">
    <property type="entry name" value="MIP17260P"/>
    <property type="match status" value="1"/>
</dbReference>
<keyword evidence="3 8" id="KW-0813">Transport</keyword>
<accession>A0ABY5KW36</accession>
<dbReference type="InterPro" id="IPR034294">
    <property type="entry name" value="Aquaporin_transptr"/>
</dbReference>
<evidence type="ECO:0000256" key="9">
    <source>
        <dbReference type="SAM" id="MobiDB-lite"/>
    </source>
</evidence>
<feature type="region of interest" description="Disordered" evidence="9">
    <location>
        <begin position="1"/>
        <end position="67"/>
    </location>
</feature>
<organism evidence="11 12">
    <name type="scientific">Cellulomonas chengniuliangii</name>
    <dbReference type="NCBI Taxonomy" id="2968084"/>
    <lineage>
        <taxon>Bacteria</taxon>
        <taxon>Bacillati</taxon>
        <taxon>Actinomycetota</taxon>
        <taxon>Actinomycetes</taxon>
        <taxon>Micrococcales</taxon>
        <taxon>Cellulomonadaceae</taxon>
        <taxon>Cellulomonas</taxon>
    </lineage>
</organism>
<feature type="region of interest" description="Disordered" evidence="9">
    <location>
        <begin position="342"/>
        <end position="365"/>
    </location>
</feature>
<dbReference type="PANTHER" id="PTHR19139">
    <property type="entry name" value="AQUAPORIN TRANSPORTER"/>
    <property type="match status" value="1"/>
</dbReference>
<dbReference type="PROSITE" id="PS00221">
    <property type="entry name" value="MIP"/>
    <property type="match status" value="1"/>
</dbReference>
<evidence type="ECO:0000256" key="3">
    <source>
        <dbReference type="ARBA" id="ARBA00022448"/>
    </source>
</evidence>
<proteinExistence type="inferred from homology"/>
<evidence type="ECO:0000256" key="1">
    <source>
        <dbReference type="ARBA" id="ARBA00004651"/>
    </source>
</evidence>
<reference evidence="11 12" key="1">
    <citation type="submission" date="2022-07" db="EMBL/GenBank/DDBJ databases">
        <title>Novel species in genus cellulomonas.</title>
        <authorList>
            <person name="Ye L."/>
        </authorList>
    </citation>
    <scope>NUCLEOTIDE SEQUENCE [LARGE SCALE GENOMIC DNA]</scope>
    <source>
        <strain evidence="12">zg-Y338</strain>
    </source>
</reference>
<keyword evidence="12" id="KW-1185">Reference proteome</keyword>
<dbReference type="SUPFAM" id="SSF81338">
    <property type="entry name" value="Aquaporin-like"/>
    <property type="match status" value="1"/>
</dbReference>
<keyword evidence="4" id="KW-1003">Cell membrane</keyword>
<dbReference type="InterPro" id="IPR000425">
    <property type="entry name" value="MIP"/>
</dbReference>
<evidence type="ECO:0000256" key="8">
    <source>
        <dbReference type="RuleBase" id="RU000477"/>
    </source>
</evidence>
<sequence length="365" mass="37392">MSEPQDTSGTPGTTGRGSASDAAGSQHRDQELERDQARRGLPPREPHRDQGRRAGRARPGAVSESVAYSLPGRGTGALTPTLIAKLGAEAFGAFVLVLSGLGVALYAGFTGLGGGPLAVALGFGLGYLAAAIAVGHVSGAHFNPAVTLGAAIAQRISWRDLVPYWIAQLVGSAFAAAILFVAIATFPALEGAERTFFATVANGFGEHSPIAAVSGAAGEGFGLWGALLIECVVAAVFVGVALGSTDRRSNRALAPFSIGFALAVMLLVSIPVTNGSVNPARSTAAAIFSEGWAFGQLWVFWVAPLVGAAIAAVVYRAFAPEPSEEGLQPQDDDDDDEVVVVEETVTSTETTDDGPGRAGRPEPRD</sequence>
<dbReference type="Pfam" id="PF00230">
    <property type="entry name" value="MIP"/>
    <property type="match status" value="1"/>
</dbReference>
<gene>
    <name evidence="11" type="ORF">NP064_13180</name>
</gene>
<feature type="compositionally biased region" description="Basic and acidic residues" evidence="9">
    <location>
        <begin position="26"/>
        <end position="52"/>
    </location>
</feature>
<dbReference type="RefSeq" id="WP_227570406.1">
    <property type="nucleotide sequence ID" value="NZ_CP101988.1"/>
</dbReference>
<dbReference type="InterPro" id="IPR022357">
    <property type="entry name" value="MIP_CS"/>
</dbReference>
<dbReference type="PRINTS" id="PR00783">
    <property type="entry name" value="MINTRINSICP"/>
</dbReference>
<feature type="transmembrane region" description="Helical" evidence="10">
    <location>
        <begin position="298"/>
        <end position="318"/>
    </location>
</feature>
<evidence type="ECO:0000313" key="11">
    <source>
        <dbReference type="EMBL" id="UUI74731.1"/>
    </source>
</evidence>
<evidence type="ECO:0000256" key="6">
    <source>
        <dbReference type="ARBA" id="ARBA00022989"/>
    </source>
</evidence>
<evidence type="ECO:0000256" key="5">
    <source>
        <dbReference type="ARBA" id="ARBA00022692"/>
    </source>
</evidence>
<keyword evidence="6 10" id="KW-1133">Transmembrane helix</keyword>
<feature type="transmembrane region" description="Helical" evidence="10">
    <location>
        <begin position="115"/>
        <end position="134"/>
    </location>
</feature>
<feature type="transmembrane region" description="Helical" evidence="10">
    <location>
        <begin position="164"/>
        <end position="186"/>
    </location>
</feature>
<dbReference type="EMBL" id="CP101988">
    <property type="protein sequence ID" value="UUI74731.1"/>
    <property type="molecule type" value="Genomic_DNA"/>
</dbReference>
<evidence type="ECO:0000256" key="2">
    <source>
        <dbReference type="ARBA" id="ARBA00006175"/>
    </source>
</evidence>